<dbReference type="InterPro" id="IPR006683">
    <property type="entry name" value="Thioestr_dom"/>
</dbReference>
<dbReference type="Proteomes" id="UP000074310">
    <property type="component" value="Unassembled WGS sequence"/>
</dbReference>
<dbReference type="InterPro" id="IPR029069">
    <property type="entry name" value="HotDog_dom_sf"/>
</dbReference>
<protein>
    <submittedName>
        <fullName evidence="2">Phenylacetic acid degradation protein</fullName>
    </submittedName>
</protein>
<dbReference type="RefSeq" id="WP_058756439.1">
    <property type="nucleotide sequence ID" value="NZ_LDTB01000058.1"/>
</dbReference>
<dbReference type="Gene3D" id="3.10.129.10">
    <property type="entry name" value="Hotdog Thioesterase"/>
    <property type="match status" value="1"/>
</dbReference>
<dbReference type="OrthoDB" id="9813158at2"/>
<dbReference type="CDD" id="cd03443">
    <property type="entry name" value="PaaI_thioesterase"/>
    <property type="match status" value="1"/>
</dbReference>
<dbReference type="AlphaFoldDB" id="A0A147HYF7"/>
<sequence length="150" mass="16435">MTWDTSTIARFLLENRGVAGHSGRLGVKYHAHGDDWIEVAQPYSDDLVGDERTGVIASGPIIALMDIATSLAVWSRVREFVPHATMDLRIDYLRPARPHHMVIGRAECLRVARSIAFTRGIAHDGDIDDPVAHVAATFMVTSGSYPKVTA</sequence>
<dbReference type="SUPFAM" id="SSF54637">
    <property type="entry name" value="Thioesterase/thiol ester dehydrase-isomerase"/>
    <property type="match status" value="1"/>
</dbReference>
<dbReference type="PATRIC" id="fig|869719.3.peg.2648"/>
<accession>A0A147HYF7</accession>
<comment type="caution">
    <text evidence="2">The sequence shown here is derived from an EMBL/GenBank/DDBJ whole genome shotgun (WGS) entry which is preliminary data.</text>
</comment>
<dbReference type="Pfam" id="PF03061">
    <property type="entry name" value="4HBT"/>
    <property type="match status" value="1"/>
</dbReference>
<evidence type="ECO:0000313" key="3">
    <source>
        <dbReference type="Proteomes" id="UP000074310"/>
    </source>
</evidence>
<keyword evidence="3" id="KW-1185">Reference proteome</keyword>
<evidence type="ECO:0000259" key="1">
    <source>
        <dbReference type="Pfam" id="PF03061"/>
    </source>
</evidence>
<gene>
    <name evidence="2" type="ORF">NS334_13280</name>
</gene>
<dbReference type="EMBL" id="LDTB01000058">
    <property type="protein sequence ID" value="KTT69983.1"/>
    <property type="molecule type" value="Genomic_DNA"/>
</dbReference>
<reference evidence="2 3" key="1">
    <citation type="journal article" date="2016" name="Front. Microbiol.">
        <title>Genomic Resource of Rice Seed Associated Bacteria.</title>
        <authorList>
            <person name="Midha S."/>
            <person name="Bansal K."/>
            <person name="Sharma S."/>
            <person name="Kumar N."/>
            <person name="Patil P.P."/>
            <person name="Chaudhry V."/>
            <person name="Patil P.B."/>
        </authorList>
    </citation>
    <scope>NUCLEOTIDE SEQUENCE [LARGE SCALE GENOMIC DNA]</scope>
    <source>
        <strain evidence="2 3">NS334</strain>
    </source>
</reference>
<organism evidence="2 3">
    <name type="scientific">Sphingomonas endophytica</name>
    <dbReference type="NCBI Taxonomy" id="869719"/>
    <lineage>
        <taxon>Bacteria</taxon>
        <taxon>Pseudomonadati</taxon>
        <taxon>Pseudomonadota</taxon>
        <taxon>Alphaproteobacteria</taxon>
        <taxon>Sphingomonadales</taxon>
        <taxon>Sphingomonadaceae</taxon>
        <taxon>Sphingomonas</taxon>
    </lineage>
</organism>
<feature type="domain" description="Thioesterase" evidence="1">
    <location>
        <begin position="54"/>
        <end position="127"/>
    </location>
</feature>
<evidence type="ECO:0000313" key="2">
    <source>
        <dbReference type="EMBL" id="KTT69983.1"/>
    </source>
</evidence>
<name>A0A147HYF7_9SPHN</name>
<dbReference type="GO" id="GO:0016790">
    <property type="term" value="F:thiolester hydrolase activity"/>
    <property type="evidence" value="ECO:0007669"/>
    <property type="project" value="UniProtKB-ARBA"/>
</dbReference>
<proteinExistence type="predicted"/>